<dbReference type="Gene3D" id="2.60.120.620">
    <property type="entry name" value="q2cbj1_9rhob like domain"/>
    <property type="match status" value="1"/>
</dbReference>
<reference evidence="2 3" key="1">
    <citation type="submission" date="2019-05" db="EMBL/GenBank/DDBJ databases">
        <title>Draft genome sequence of Nonomuraea turkmeniaca DSM 43926.</title>
        <authorList>
            <person name="Saricaoglu S."/>
            <person name="Isik K."/>
        </authorList>
    </citation>
    <scope>NUCLEOTIDE SEQUENCE [LARGE SCALE GENOMIC DNA]</scope>
    <source>
        <strain evidence="2 3">DSM 43926</strain>
    </source>
</reference>
<keyword evidence="3" id="KW-1185">Reference proteome</keyword>
<name>A0A5S4FHL1_9ACTN</name>
<keyword evidence="2" id="KW-0223">Dioxygenase</keyword>
<keyword evidence="2" id="KW-0560">Oxidoreductase</keyword>
<organism evidence="2 3">
    <name type="scientific">Nonomuraea turkmeniaca</name>
    <dbReference type="NCBI Taxonomy" id="103838"/>
    <lineage>
        <taxon>Bacteria</taxon>
        <taxon>Bacillati</taxon>
        <taxon>Actinomycetota</taxon>
        <taxon>Actinomycetes</taxon>
        <taxon>Streptosporangiales</taxon>
        <taxon>Streptosporangiaceae</taxon>
        <taxon>Nonomuraea</taxon>
    </lineage>
</organism>
<dbReference type="GO" id="GO:0016706">
    <property type="term" value="F:2-oxoglutarate-dependent dioxygenase activity"/>
    <property type="evidence" value="ECO:0007669"/>
    <property type="project" value="UniProtKB-ARBA"/>
</dbReference>
<dbReference type="EMBL" id="VCKY01000289">
    <property type="protein sequence ID" value="TMR08490.1"/>
    <property type="molecule type" value="Genomic_DNA"/>
</dbReference>
<dbReference type="Pfam" id="PF05721">
    <property type="entry name" value="PhyH"/>
    <property type="match status" value="1"/>
</dbReference>
<dbReference type="PANTHER" id="PTHR20883:SF48">
    <property type="entry name" value="ECTOINE DIOXYGENASE"/>
    <property type="match status" value="1"/>
</dbReference>
<protein>
    <submittedName>
        <fullName evidence="2">Phytanoyl-CoA dioxygenase family protein</fullName>
    </submittedName>
</protein>
<dbReference type="PANTHER" id="PTHR20883">
    <property type="entry name" value="PHYTANOYL-COA DIOXYGENASE DOMAIN CONTAINING 1"/>
    <property type="match status" value="1"/>
</dbReference>
<accession>A0A5S4FHL1</accession>
<evidence type="ECO:0000313" key="2">
    <source>
        <dbReference type="EMBL" id="TMR08490.1"/>
    </source>
</evidence>
<dbReference type="SUPFAM" id="SSF51197">
    <property type="entry name" value="Clavaminate synthase-like"/>
    <property type="match status" value="1"/>
</dbReference>
<dbReference type="RefSeq" id="WP_138673205.1">
    <property type="nucleotide sequence ID" value="NZ_VCKY01000289.1"/>
</dbReference>
<dbReference type="OrthoDB" id="9796766at2"/>
<dbReference type="InterPro" id="IPR008775">
    <property type="entry name" value="Phytyl_CoA_dOase-like"/>
</dbReference>
<sequence length="247" mass="27299">MTEASTVRFYRDNGYVLVKGLLSREEAAAYREECHAVLARLRRTDPTWGSARELAGRPTELRHCHDAQFYSAAFARLMVDSRFTDLAAALMGSENVQLHHTKIFVKPAEKGSPFPMHQDAAHFPHTRHTVGAAIFHFDDAPEEKGCVRVVPGSHRGGPLPHIEEGGWHLPLSEWPLEAAVPVEAEAGDVLFLTYLTVHGSGVNRADEARTTLLIQFRDPEDAPADDVHHSRGQGMMLRGVDPTIRGG</sequence>
<evidence type="ECO:0000256" key="1">
    <source>
        <dbReference type="SAM" id="MobiDB-lite"/>
    </source>
</evidence>
<feature type="region of interest" description="Disordered" evidence="1">
    <location>
        <begin position="221"/>
        <end position="247"/>
    </location>
</feature>
<proteinExistence type="predicted"/>
<comment type="caution">
    <text evidence="2">The sequence shown here is derived from an EMBL/GenBank/DDBJ whole genome shotgun (WGS) entry which is preliminary data.</text>
</comment>
<gene>
    <name evidence="2" type="ORF">ETD86_47515</name>
</gene>
<dbReference type="Proteomes" id="UP000309128">
    <property type="component" value="Unassembled WGS sequence"/>
</dbReference>
<dbReference type="GO" id="GO:0005506">
    <property type="term" value="F:iron ion binding"/>
    <property type="evidence" value="ECO:0007669"/>
    <property type="project" value="UniProtKB-ARBA"/>
</dbReference>
<dbReference type="AlphaFoldDB" id="A0A5S4FHL1"/>
<evidence type="ECO:0000313" key="3">
    <source>
        <dbReference type="Proteomes" id="UP000309128"/>
    </source>
</evidence>